<dbReference type="RefSeq" id="WP_074867849.1">
    <property type="nucleotide sequence ID" value="NZ_FOAS01000009.1"/>
</dbReference>
<dbReference type="InterPro" id="IPR012659">
    <property type="entry name" value="CHP02444"/>
</dbReference>
<proteinExistence type="predicted"/>
<gene>
    <name evidence="1" type="ORF">SAMN05216214_10929</name>
</gene>
<protein>
    <submittedName>
        <fullName evidence="1">TIGR02444 family protein</fullName>
    </submittedName>
</protein>
<sequence>MRDLWAFATHLYAQAGIEEACLAWQESGGDVCLLLCCAYLEQRQVALQPERLALLQQHAAAWQSQWQAPLRSLRVQSKTWAAQTAEQNGLREQLKALELASERLLLEQLAALTSDWPPTTAPAPWLSALGASSALVALLREKL</sequence>
<dbReference type="NCBIfam" id="TIGR02444">
    <property type="entry name" value="TIGR02444 family protein"/>
    <property type="match status" value="1"/>
</dbReference>
<keyword evidence="2" id="KW-1185">Reference proteome</keyword>
<dbReference type="AlphaFoldDB" id="A0A1H7N5Y4"/>
<name>A0A1H7N5Y4_9GAMM</name>
<dbReference type="Pfam" id="PF09523">
    <property type="entry name" value="DUF2390"/>
    <property type="match status" value="1"/>
</dbReference>
<evidence type="ECO:0000313" key="2">
    <source>
        <dbReference type="Proteomes" id="UP000185766"/>
    </source>
</evidence>
<accession>A0A1H7N5Y4</accession>
<reference evidence="1 2" key="1">
    <citation type="submission" date="2016-10" db="EMBL/GenBank/DDBJ databases">
        <authorList>
            <person name="de Groot N.N."/>
        </authorList>
    </citation>
    <scope>NUCLEOTIDE SEQUENCE [LARGE SCALE GENOMIC DNA]</scope>
    <source>
        <strain evidence="1 2">JCM 19513</strain>
    </source>
</reference>
<dbReference type="Proteomes" id="UP000185766">
    <property type="component" value="Unassembled WGS sequence"/>
</dbReference>
<evidence type="ECO:0000313" key="1">
    <source>
        <dbReference type="EMBL" id="SEL18719.1"/>
    </source>
</evidence>
<dbReference type="STRING" id="1429083.GCA_001885685_02975"/>
<organism evidence="1 2">
    <name type="scientific">Atopomonas hussainii</name>
    <dbReference type="NCBI Taxonomy" id="1429083"/>
    <lineage>
        <taxon>Bacteria</taxon>
        <taxon>Pseudomonadati</taxon>
        <taxon>Pseudomonadota</taxon>
        <taxon>Gammaproteobacteria</taxon>
        <taxon>Pseudomonadales</taxon>
        <taxon>Pseudomonadaceae</taxon>
        <taxon>Atopomonas</taxon>
    </lineage>
</organism>
<dbReference type="EMBL" id="FOAS01000009">
    <property type="protein sequence ID" value="SEL18719.1"/>
    <property type="molecule type" value="Genomic_DNA"/>
</dbReference>